<evidence type="ECO:0000256" key="1">
    <source>
        <dbReference type="SAM" id="MobiDB-lite"/>
    </source>
</evidence>
<keyword evidence="2" id="KW-0812">Transmembrane</keyword>
<reference evidence="3" key="1">
    <citation type="submission" date="2023-08" db="EMBL/GenBank/DDBJ databases">
        <title>The draft genome of Tsukamurella strandjordii strain 050030.</title>
        <authorList>
            <person name="Zhao F."/>
            <person name="Feng Y."/>
            <person name="Zong Z."/>
        </authorList>
    </citation>
    <scope>NUCLEOTIDE SEQUENCE</scope>
    <source>
        <strain evidence="3">050030</strain>
    </source>
</reference>
<evidence type="ECO:0000313" key="4">
    <source>
        <dbReference type="Proteomes" id="UP001178281"/>
    </source>
</evidence>
<accession>A0AA90NDT7</accession>
<keyword evidence="4" id="KW-1185">Reference proteome</keyword>
<feature type="transmembrane region" description="Helical" evidence="2">
    <location>
        <begin position="52"/>
        <end position="70"/>
    </location>
</feature>
<dbReference type="EMBL" id="JAUTIX010000001">
    <property type="protein sequence ID" value="MDP0396525.1"/>
    <property type="molecule type" value="Genomic_DNA"/>
</dbReference>
<feature type="transmembrane region" description="Helical" evidence="2">
    <location>
        <begin position="21"/>
        <end position="40"/>
    </location>
</feature>
<sequence length="81" mass="8168">MSADENTTSTTTTEPPQSRRFSPALLVAGLIALTVALWGAAGGPNLISAETLLAVVVIGAIAVAGLMLIIKPTKGTHTDSP</sequence>
<dbReference type="RefSeq" id="WP_220656393.1">
    <property type="nucleotide sequence ID" value="NZ_BAAAII010000002.1"/>
</dbReference>
<organism evidence="3 4">
    <name type="scientific">Tsukamurella strandjordii</name>
    <dbReference type="NCBI Taxonomy" id="147577"/>
    <lineage>
        <taxon>Bacteria</taxon>
        <taxon>Bacillati</taxon>
        <taxon>Actinomycetota</taxon>
        <taxon>Actinomycetes</taxon>
        <taxon>Mycobacteriales</taxon>
        <taxon>Tsukamurellaceae</taxon>
        <taxon>Tsukamurella</taxon>
    </lineage>
</organism>
<gene>
    <name evidence="3" type="ORF">Q7X28_01165</name>
</gene>
<keyword evidence="2" id="KW-1133">Transmembrane helix</keyword>
<protein>
    <submittedName>
        <fullName evidence="3">Uncharacterized protein</fullName>
    </submittedName>
</protein>
<keyword evidence="2" id="KW-0472">Membrane</keyword>
<feature type="region of interest" description="Disordered" evidence="1">
    <location>
        <begin position="1"/>
        <end position="20"/>
    </location>
</feature>
<comment type="caution">
    <text evidence="3">The sequence shown here is derived from an EMBL/GenBank/DDBJ whole genome shotgun (WGS) entry which is preliminary data.</text>
</comment>
<dbReference type="Proteomes" id="UP001178281">
    <property type="component" value="Unassembled WGS sequence"/>
</dbReference>
<evidence type="ECO:0000313" key="3">
    <source>
        <dbReference type="EMBL" id="MDP0396525.1"/>
    </source>
</evidence>
<name>A0AA90NDT7_9ACTN</name>
<dbReference type="AlphaFoldDB" id="A0AA90NDT7"/>
<proteinExistence type="predicted"/>
<evidence type="ECO:0000256" key="2">
    <source>
        <dbReference type="SAM" id="Phobius"/>
    </source>
</evidence>